<name>A0ABP9P6Q2_9PSEU</name>
<reference evidence="3" key="1">
    <citation type="journal article" date="2019" name="Int. J. Syst. Evol. Microbiol.">
        <title>The Global Catalogue of Microorganisms (GCM) 10K type strain sequencing project: providing services to taxonomists for standard genome sequencing and annotation.</title>
        <authorList>
            <consortium name="The Broad Institute Genomics Platform"/>
            <consortium name="The Broad Institute Genome Sequencing Center for Infectious Disease"/>
            <person name="Wu L."/>
            <person name="Ma J."/>
        </authorList>
    </citation>
    <scope>NUCLEOTIDE SEQUENCE [LARGE SCALE GENOMIC DNA]</scope>
    <source>
        <strain evidence="3">JCM 18302</strain>
    </source>
</reference>
<evidence type="ECO:0000256" key="1">
    <source>
        <dbReference type="SAM" id="MobiDB-lite"/>
    </source>
</evidence>
<comment type="caution">
    <text evidence="2">The sequence shown here is derived from an EMBL/GenBank/DDBJ whole genome shotgun (WGS) entry which is preliminary data.</text>
</comment>
<dbReference type="EMBL" id="BAABJO010000051">
    <property type="protein sequence ID" value="GAA5141196.1"/>
    <property type="molecule type" value="Genomic_DNA"/>
</dbReference>
<evidence type="ECO:0000313" key="3">
    <source>
        <dbReference type="Proteomes" id="UP001500804"/>
    </source>
</evidence>
<evidence type="ECO:0000313" key="2">
    <source>
        <dbReference type="EMBL" id="GAA5141196.1"/>
    </source>
</evidence>
<sequence length="75" mass="7720">MTPEITESGGSAWSARPLGPFPGTSEPGLRVPLRVSDPARVNRARLDAVVAAAAPAHLPFTLEVVGNDGSDVRTG</sequence>
<organism evidence="2 3">
    <name type="scientific">Pseudonocardia adelaidensis</name>
    <dbReference type="NCBI Taxonomy" id="648754"/>
    <lineage>
        <taxon>Bacteria</taxon>
        <taxon>Bacillati</taxon>
        <taxon>Actinomycetota</taxon>
        <taxon>Actinomycetes</taxon>
        <taxon>Pseudonocardiales</taxon>
        <taxon>Pseudonocardiaceae</taxon>
        <taxon>Pseudonocardia</taxon>
    </lineage>
</organism>
<feature type="region of interest" description="Disordered" evidence="1">
    <location>
        <begin position="1"/>
        <end position="31"/>
    </location>
</feature>
<proteinExistence type="predicted"/>
<protein>
    <submittedName>
        <fullName evidence="2">Uncharacterized protein</fullName>
    </submittedName>
</protein>
<accession>A0ABP9P6Q2</accession>
<dbReference type="Proteomes" id="UP001500804">
    <property type="component" value="Unassembled WGS sequence"/>
</dbReference>
<gene>
    <name evidence="2" type="ORF">GCM10023320_79910</name>
</gene>
<keyword evidence="3" id="KW-1185">Reference proteome</keyword>